<dbReference type="Gramene" id="OE9A084433T1">
    <property type="protein sequence ID" value="OE9A084433C1"/>
    <property type="gene ID" value="OE9A084433"/>
</dbReference>
<dbReference type="Proteomes" id="UP000594638">
    <property type="component" value="Unassembled WGS sequence"/>
</dbReference>
<dbReference type="AlphaFoldDB" id="A0A8S0R8B0"/>
<keyword evidence="2" id="KW-0675">Receptor</keyword>
<dbReference type="Gene3D" id="1.25.10.10">
    <property type="entry name" value="Leucine-rich Repeat Variant"/>
    <property type="match status" value="1"/>
</dbReference>
<dbReference type="InterPro" id="IPR013713">
    <property type="entry name" value="XPO2_central"/>
</dbReference>
<dbReference type="EMBL" id="CACTIH010002186">
    <property type="protein sequence ID" value="CAA2974619.1"/>
    <property type="molecule type" value="Genomic_DNA"/>
</dbReference>
<reference evidence="2 3" key="1">
    <citation type="submission" date="2019-12" db="EMBL/GenBank/DDBJ databases">
        <authorList>
            <person name="Alioto T."/>
            <person name="Alioto T."/>
            <person name="Gomez Garrido J."/>
        </authorList>
    </citation>
    <scope>NUCLEOTIDE SEQUENCE [LARGE SCALE GENOMIC DNA]</scope>
</reference>
<dbReference type="InterPro" id="IPR011989">
    <property type="entry name" value="ARM-like"/>
</dbReference>
<sequence length="108" mass="12251">MNYKEKVIEKVSAQKRSLLASYAENPSTNWKHVDCDIHLILSLAMKKVGGGSVSTDPVDVKSFVRSTIVPKLRSQSVNDFPMLKLAALKFFTMLRNHMCVHEPMLKFQ</sequence>
<evidence type="ECO:0000313" key="3">
    <source>
        <dbReference type="Proteomes" id="UP000594638"/>
    </source>
</evidence>
<protein>
    <submittedName>
        <fullName evidence="2">Nuclear export receptor CSE1 CAS (Importin beta superfamily)</fullName>
    </submittedName>
</protein>
<dbReference type="OrthoDB" id="1723386at2759"/>
<dbReference type="Pfam" id="PF08506">
    <property type="entry name" value="Cse1"/>
    <property type="match status" value="1"/>
</dbReference>
<organism evidence="2 3">
    <name type="scientific">Olea europaea subsp. europaea</name>
    <dbReference type="NCBI Taxonomy" id="158383"/>
    <lineage>
        <taxon>Eukaryota</taxon>
        <taxon>Viridiplantae</taxon>
        <taxon>Streptophyta</taxon>
        <taxon>Embryophyta</taxon>
        <taxon>Tracheophyta</taxon>
        <taxon>Spermatophyta</taxon>
        <taxon>Magnoliopsida</taxon>
        <taxon>eudicotyledons</taxon>
        <taxon>Gunneridae</taxon>
        <taxon>Pentapetalae</taxon>
        <taxon>asterids</taxon>
        <taxon>lamiids</taxon>
        <taxon>Lamiales</taxon>
        <taxon>Oleaceae</taxon>
        <taxon>Oleeae</taxon>
        <taxon>Olea</taxon>
    </lineage>
</organism>
<dbReference type="GO" id="GO:0006886">
    <property type="term" value="P:intracellular protein transport"/>
    <property type="evidence" value="ECO:0007669"/>
    <property type="project" value="InterPro"/>
</dbReference>
<gene>
    <name evidence="2" type="ORF">OLEA9_A084433</name>
</gene>
<comment type="caution">
    <text evidence="2">The sequence shown here is derived from an EMBL/GenBank/DDBJ whole genome shotgun (WGS) entry which is preliminary data.</text>
</comment>
<accession>A0A8S0R8B0</accession>
<proteinExistence type="predicted"/>
<evidence type="ECO:0000259" key="1">
    <source>
        <dbReference type="Pfam" id="PF08506"/>
    </source>
</evidence>
<feature type="domain" description="Exportin-2 central" evidence="1">
    <location>
        <begin position="2"/>
        <end position="99"/>
    </location>
</feature>
<name>A0A8S0R8B0_OLEEU</name>
<keyword evidence="3" id="KW-1185">Reference proteome</keyword>
<evidence type="ECO:0000313" key="2">
    <source>
        <dbReference type="EMBL" id="CAA2974619.1"/>
    </source>
</evidence>